<dbReference type="Gene3D" id="2.70.210.12">
    <property type="entry name" value="GTP1/OBG domain"/>
    <property type="match status" value="1"/>
</dbReference>
<dbReference type="Pfam" id="PF01018">
    <property type="entry name" value="GTP1_OBG"/>
    <property type="match status" value="1"/>
</dbReference>
<dbReference type="InterPro" id="IPR006073">
    <property type="entry name" value="GTP-bd"/>
</dbReference>
<dbReference type="InterPro" id="IPR027417">
    <property type="entry name" value="P-loop_NTPase"/>
</dbReference>
<dbReference type="PANTHER" id="PTHR11702">
    <property type="entry name" value="DEVELOPMENTALLY REGULATED GTP-BINDING PROTEIN-RELATED"/>
    <property type="match status" value="1"/>
</dbReference>
<evidence type="ECO:0008006" key="9">
    <source>
        <dbReference type="Google" id="ProtNLM"/>
    </source>
</evidence>
<evidence type="ECO:0000259" key="5">
    <source>
        <dbReference type="PROSITE" id="PS51710"/>
    </source>
</evidence>
<dbReference type="InterPro" id="IPR006169">
    <property type="entry name" value="GTP1_OBG_dom"/>
</dbReference>
<evidence type="ECO:0000256" key="2">
    <source>
        <dbReference type="ARBA" id="ARBA00022517"/>
    </source>
</evidence>
<dbReference type="CDD" id="cd01898">
    <property type="entry name" value="Obg"/>
    <property type="match status" value="1"/>
</dbReference>
<dbReference type="PRINTS" id="PR00326">
    <property type="entry name" value="GTP1OBG"/>
</dbReference>
<dbReference type="PANTHER" id="PTHR11702:SF31">
    <property type="entry name" value="MITOCHONDRIAL RIBOSOME-ASSOCIATED GTPASE 2"/>
    <property type="match status" value="1"/>
</dbReference>
<keyword evidence="2" id="KW-0690">Ribosome biogenesis</keyword>
<organism evidence="7 8">
    <name type="scientific">Orchesella dallaii</name>
    <dbReference type="NCBI Taxonomy" id="48710"/>
    <lineage>
        <taxon>Eukaryota</taxon>
        <taxon>Metazoa</taxon>
        <taxon>Ecdysozoa</taxon>
        <taxon>Arthropoda</taxon>
        <taxon>Hexapoda</taxon>
        <taxon>Collembola</taxon>
        <taxon>Entomobryomorpha</taxon>
        <taxon>Entomobryoidea</taxon>
        <taxon>Orchesellidae</taxon>
        <taxon>Orchesellinae</taxon>
        <taxon>Orchesella</taxon>
    </lineage>
</organism>
<evidence type="ECO:0000313" key="8">
    <source>
        <dbReference type="Proteomes" id="UP001642540"/>
    </source>
</evidence>
<dbReference type="Pfam" id="PF01926">
    <property type="entry name" value="MMR_HSR1"/>
    <property type="match status" value="1"/>
</dbReference>
<dbReference type="PROSITE" id="PS51710">
    <property type="entry name" value="G_OBG"/>
    <property type="match status" value="1"/>
</dbReference>
<dbReference type="InterPro" id="IPR031167">
    <property type="entry name" value="G_OBG"/>
</dbReference>
<evidence type="ECO:0000256" key="1">
    <source>
        <dbReference type="ARBA" id="ARBA00007699"/>
    </source>
</evidence>
<dbReference type="PROSITE" id="PS51883">
    <property type="entry name" value="OBG"/>
    <property type="match status" value="1"/>
</dbReference>
<name>A0ABP1PKP7_9HEXA</name>
<accession>A0ABP1PKP7</accession>
<dbReference type="SUPFAM" id="SSF82051">
    <property type="entry name" value="Obg GTP-binding protein N-terminal domain"/>
    <property type="match status" value="1"/>
</dbReference>
<dbReference type="Proteomes" id="UP001642540">
    <property type="component" value="Unassembled WGS sequence"/>
</dbReference>
<evidence type="ECO:0000313" key="7">
    <source>
        <dbReference type="EMBL" id="CAL8070161.1"/>
    </source>
</evidence>
<dbReference type="EMBL" id="CAXLJM020000004">
    <property type="protein sequence ID" value="CAL8070161.1"/>
    <property type="molecule type" value="Genomic_DNA"/>
</dbReference>
<dbReference type="SUPFAM" id="SSF52540">
    <property type="entry name" value="P-loop containing nucleoside triphosphate hydrolases"/>
    <property type="match status" value="1"/>
</dbReference>
<dbReference type="InterPro" id="IPR045086">
    <property type="entry name" value="OBG_GTPase"/>
</dbReference>
<comment type="similarity">
    <text evidence="1">Belongs to the TRAFAC class OBG-HflX-like GTPase superfamily. OBG GTPase family.</text>
</comment>
<proteinExistence type="inferred from homology"/>
<feature type="domain" description="OBG-type G" evidence="5">
    <location>
        <begin position="205"/>
        <end position="374"/>
    </location>
</feature>
<comment type="caution">
    <text evidence="7">The sequence shown here is derived from an EMBL/GenBank/DDBJ whole genome shotgun (WGS) entry which is preliminary data.</text>
</comment>
<dbReference type="Gene3D" id="3.40.50.300">
    <property type="entry name" value="P-loop containing nucleotide triphosphate hydrolases"/>
    <property type="match status" value="1"/>
</dbReference>
<keyword evidence="3" id="KW-0547">Nucleotide-binding</keyword>
<gene>
    <name evidence="7" type="ORF">ODALV1_LOCUS1103</name>
</gene>
<dbReference type="NCBIfam" id="NF008956">
    <property type="entry name" value="PRK12299.1"/>
    <property type="match status" value="1"/>
</dbReference>
<keyword evidence="8" id="KW-1185">Reference proteome</keyword>
<keyword evidence="4" id="KW-0342">GTP-binding</keyword>
<protein>
    <recommendedName>
        <fullName evidence="9">Mitochondrial ribosome-associated GTPase 2</fullName>
    </recommendedName>
</protein>
<evidence type="ECO:0000256" key="3">
    <source>
        <dbReference type="ARBA" id="ARBA00022741"/>
    </source>
</evidence>
<dbReference type="NCBIfam" id="TIGR02729">
    <property type="entry name" value="Obg_CgtA"/>
    <property type="match status" value="1"/>
</dbReference>
<dbReference type="InterPro" id="IPR036726">
    <property type="entry name" value="GTP1_OBG_dom_sf"/>
</dbReference>
<reference evidence="7 8" key="1">
    <citation type="submission" date="2024-08" db="EMBL/GenBank/DDBJ databases">
        <authorList>
            <person name="Cucini C."/>
            <person name="Frati F."/>
        </authorList>
    </citation>
    <scope>NUCLEOTIDE SEQUENCE [LARGE SCALE GENOMIC DNA]</scope>
</reference>
<evidence type="ECO:0000259" key="6">
    <source>
        <dbReference type="PROSITE" id="PS51883"/>
    </source>
</evidence>
<dbReference type="InterPro" id="IPR014100">
    <property type="entry name" value="GTP-bd_Obg/CgtA"/>
</dbReference>
<feature type="domain" description="Obg" evidence="6">
    <location>
        <begin position="47"/>
        <end position="204"/>
    </location>
</feature>
<evidence type="ECO:0000256" key="4">
    <source>
        <dbReference type="ARBA" id="ARBA00023134"/>
    </source>
</evidence>
<dbReference type="PIRSF" id="PIRSF002401">
    <property type="entry name" value="GTP_bd_Obg/CgtA"/>
    <property type="match status" value="1"/>
</dbReference>
<sequence>MNFSVSSGSSGLLLRQLTSCLSRSLCSTQIPQPVLKKKDVGTVNRVSEFVDRKRVTITGGKGGDGSVAFSKLFANEFAGPDGGDGGNGGHVMFKASFSAKSLAMLTPIVKGYPGENGGGCNCHGKNGEHLVIDVPVGTMFKEDETGKIIADLTSPESSVFIAARGGSGGRGNKFFATPEHQVPGIAEYGAEGETLTYIVEMATIAHFGLVGYPNAGKSTLLRAITRARPKVASYPFTTLRPHVGMVFYDDLEQIAVADIPGLIEEAHRNRGLGIQFLRHIQRCLCLLYVIDLSTENPTPFEVLETLKEEIRHYDALMLKRPSMIVANKLDLPESKANFNEFKTLVGDSMPIMPVSAKYGVNLKDLLLQLRKVYDSKQAKEEVKIIEKYEPVRSQQPRKQWRRPPSNSS</sequence>